<name>A0ABS0D3P4_9NOCA</name>
<evidence type="ECO:0000313" key="1">
    <source>
        <dbReference type="EMBL" id="MBF6302733.1"/>
    </source>
</evidence>
<organism evidence="1 2">
    <name type="scientific">Nocardia amamiensis</name>
    <dbReference type="NCBI Taxonomy" id="404578"/>
    <lineage>
        <taxon>Bacteria</taxon>
        <taxon>Bacillati</taxon>
        <taxon>Actinomycetota</taxon>
        <taxon>Actinomycetes</taxon>
        <taxon>Mycobacteriales</taxon>
        <taxon>Nocardiaceae</taxon>
        <taxon>Nocardia</taxon>
    </lineage>
</organism>
<gene>
    <name evidence="1" type="ORF">IU459_35150</name>
</gene>
<reference evidence="1 2" key="1">
    <citation type="submission" date="2020-10" db="EMBL/GenBank/DDBJ databases">
        <title>Identification of Nocardia species via Next-generation sequencing and recognition of intraspecies genetic diversity.</title>
        <authorList>
            <person name="Li P."/>
            <person name="Li P."/>
            <person name="Lu B."/>
        </authorList>
    </citation>
    <scope>NUCLEOTIDE SEQUENCE [LARGE SCALE GENOMIC DNA]</scope>
    <source>
        <strain evidence="1 2">BJ06-0157</strain>
    </source>
</reference>
<dbReference type="Proteomes" id="UP000702209">
    <property type="component" value="Unassembled WGS sequence"/>
</dbReference>
<evidence type="ECO:0000313" key="2">
    <source>
        <dbReference type="Proteomes" id="UP000702209"/>
    </source>
</evidence>
<comment type="caution">
    <text evidence="1">The sequence shown here is derived from an EMBL/GenBank/DDBJ whole genome shotgun (WGS) entry which is preliminary data.</text>
</comment>
<protein>
    <submittedName>
        <fullName evidence="1">Uncharacterized protein</fullName>
    </submittedName>
</protein>
<dbReference type="EMBL" id="JADLQX010000054">
    <property type="protein sequence ID" value="MBF6302733.1"/>
    <property type="molecule type" value="Genomic_DNA"/>
</dbReference>
<keyword evidence="2" id="KW-1185">Reference proteome</keyword>
<proteinExistence type="predicted"/>
<dbReference type="RefSeq" id="WP_195133914.1">
    <property type="nucleotide sequence ID" value="NZ_JADLQX010000054.1"/>
</dbReference>
<accession>A0ABS0D3P4</accession>
<sequence length="127" mass="13937">MSEDNATLWSRLVGQARAGELYFDDANAAYHCAKACDKHIADLQDLAIAAQDAQNVSGFGDFEMARALESKFLKQATGEANSIDHVILEQIETVKNMREVMAISFKRITGQDIENATQIANTTDQQG</sequence>